<evidence type="ECO:0000256" key="5">
    <source>
        <dbReference type="ARBA" id="ARBA00022833"/>
    </source>
</evidence>
<dbReference type="PANTHER" id="PTHR43660">
    <property type="entry name" value="DIPEPTIDYL CARBOXYPEPTIDASE"/>
    <property type="match status" value="1"/>
</dbReference>
<reference evidence="12 13" key="1">
    <citation type="submission" date="2020-08" db="EMBL/GenBank/DDBJ databases">
        <title>Acidobacteriota in marine sediments use diverse sulfur dissimilation pathways.</title>
        <authorList>
            <person name="Wasmund K."/>
        </authorList>
    </citation>
    <scope>NUCLEOTIDE SEQUENCE [LARGE SCALE GENOMIC DNA]</scope>
    <source>
        <strain evidence="12">MAG AM4</strain>
    </source>
</reference>
<evidence type="ECO:0000256" key="2">
    <source>
        <dbReference type="ARBA" id="ARBA00022670"/>
    </source>
</evidence>
<evidence type="ECO:0000256" key="6">
    <source>
        <dbReference type="ARBA" id="ARBA00023049"/>
    </source>
</evidence>
<keyword evidence="2 9" id="KW-0645">Protease</keyword>
<dbReference type="GO" id="GO:0046872">
    <property type="term" value="F:metal ion binding"/>
    <property type="evidence" value="ECO:0007669"/>
    <property type="project" value="UniProtKB-UniRule"/>
</dbReference>
<sequence>MRRISSGLTVLALVSIFFLTGCGGEAVEENVLLAEWTGPYGGVPAFDKMELDALKPALEAAMAEELEEIDAIASSSEPATFENTIVAMEKTGKVLDRVETYYGIWRANRSTPEFREIQNEMAPKLAEHRTQITQNDALFARIKTVYESEELKSLRPDQQRLTWLVYNRFARSGASLEGEAKGRYAAINRRLAELHTAFGNNILADEEGYVTYITGEQLSGLPESFAAAAAAASTELGREGEYAITNTRSSMDPFLTSSNERDLREKVWRTYYSRGDNGDQHDNNTILTEILALRHERAQLLGYDNYAAWRLENRMAKTPEQALELMQAVWPAALARVREEVADMQAVADREGAGITIEPWDYRHYAEKVRKEKYDLNSDEVKNYLQLDKLREAMFYVAGELFNFDFVAVPEGSVPVFHEDVKVWEVTDKRSGDHVGVWYLDPYARQGKRSGAWATAYRDRENLVKLETVLGSNNSNFIKGAPGEPVLISWSDARTLFHEFGHALHYLSSDVIYPTLGGGVRDYTEFQSQLLEHWVLTEPVIENYLVHYQTGEPIPADLVAKIRKAATFNQGFVNTEYVASALLDMMYHTMDPAGLDPDAFEKEALAKLNMPREIVMRHRTPHFGHIFSSEGYAAGYYGYLWADVLTADAAEAFEAAPGGHYDKELAKKLVDNLFAPRNSVDPAEAYRMFRGRDAEIDALMRDRGFPVP</sequence>
<dbReference type="AlphaFoldDB" id="A0A8J6Y258"/>
<evidence type="ECO:0000256" key="4">
    <source>
        <dbReference type="ARBA" id="ARBA00022801"/>
    </source>
</evidence>
<dbReference type="InterPro" id="IPR034005">
    <property type="entry name" value="M3A_DCP"/>
</dbReference>
<dbReference type="EC" id="3.4.24.70" evidence="8"/>
<evidence type="ECO:0000256" key="3">
    <source>
        <dbReference type="ARBA" id="ARBA00022723"/>
    </source>
</evidence>
<gene>
    <name evidence="12" type="ORF">IFK94_14335</name>
</gene>
<evidence type="ECO:0000259" key="11">
    <source>
        <dbReference type="Pfam" id="PF19310"/>
    </source>
</evidence>
<evidence type="ECO:0000313" key="12">
    <source>
        <dbReference type="EMBL" id="MBD3869295.1"/>
    </source>
</evidence>
<dbReference type="Pfam" id="PF01432">
    <property type="entry name" value="Peptidase_M3"/>
    <property type="match status" value="1"/>
</dbReference>
<proteinExistence type="inferred from homology"/>
<dbReference type="InterPro" id="IPR001567">
    <property type="entry name" value="Pept_M3A_M3B_dom"/>
</dbReference>
<organism evidence="12 13">
    <name type="scientific">Candidatus Polarisedimenticola svalbardensis</name>
    <dbReference type="NCBI Taxonomy" id="2886004"/>
    <lineage>
        <taxon>Bacteria</taxon>
        <taxon>Pseudomonadati</taxon>
        <taxon>Acidobacteriota</taxon>
        <taxon>Candidatus Polarisedimenticolia</taxon>
        <taxon>Candidatus Polarisedimenticolales</taxon>
        <taxon>Candidatus Polarisedimenticolaceae</taxon>
        <taxon>Candidatus Polarisedimenticola</taxon>
    </lineage>
</organism>
<keyword evidence="4 9" id="KW-0378">Hydrolase</keyword>
<dbReference type="Proteomes" id="UP000648239">
    <property type="component" value="Unassembled WGS sequence"/>
</dbReference>
<comment type="cofactor">
    <cofactor evidence="9">
        <name>Zn(2+)</name>
        <dbReference type="ChEBI" id="CHEBI:29105"/>
    </cofactor>
    <text evidence="9">Binds 1 zinc ion.</text>
</comment>
<dbReference type="InterPro" id="IPR045090">
    <property type="entry name" value="Pept_M3A_M3B"/>
</dbReference>
<dbReference type="GO" id="GO:0004180">
    <property type="term" value="F:carboxypeptidase activity"/>
    <property type="evidence" value="ECO:0007669"/>
    <property type="project" value="TreeGrafter"/>
</dbReference>
<dbReference type="GO" id="GO:0004222">
    <property type="term" value="F:metalloendopeptidase activity"/>
    <property type="evidence" value="ECO:0007669"/>
    <property type="project" value="UniProtKB-EC"/>
</dbReference>
<dbReference type="PANTHER" id="PTHR43660:SF1">
    <property type="entry name" value="DIPEPTIDYL CARBOXYPEPTIDASE"/>
    <property type="match status" value="1"/>
</dbReference>
<feature type="domain" description="Peptidase M3A/M3B catalytic" evidence="10">
    <location>
        <begin position="254"/>
        <end position="703"/>
    </location>
</feature>
<comment type="catalytic activity">
    <reaction evidence="7">
        <text>Hydrolysis of oligopeptides, with broad specificity. Gly or Ala commonly occur as P1 or P1' residues, but more distant residues are also important, as is shown by the fact that Z-Gly-Pro-Gly-|-Gly-Pro-Ala is cleaved, but not Z-(Gly)(5).</text>
        <dbReference type="EC" id="3.4.24.70"/>
    </reaction>
</comment>
<evidence type="ECO:0000256" key="1">
    <source>
        <dbReference type="ARBA" id="ARBA00006040"/>
    </source>
</evidence>
<comment type="caution">
    <text evidence="12">The sequence shown here is derived from an EMBL/GenBank/DDBJ whole genome shotgun (WGS) entry which is preliminary data.</text>
</comment>
<dbReference type="InterPro" id="IPR024080">
    <property type="entry name" value="Neurolysin/TOP_N"/>
</dbReference>
<evidence type="ECO:0000256" key="9">
    <source>
        <dbReference type="RuleBase" id="RU003435"/>
    </source>
</evidence>
<dbReference type="GO" id="GO:0005829">
    <property type="term" value="C:cytosol"/>
    <property type="evidence" value="ECO:0007669"/>
    <property type="project" value="TreeGrafter"/>
</dbReference>
<dbReference type="Pfam" id="PF19310">
    <property type="entry name" value="TOP_N"/>
    <property type="match status" value="1"/>
</dbReference>
<evidence type="ECO:0000256" key="8">
    <source>
        <dbReference type="ARBA" id="ARBA00026100"/>
    </source>
</evidence>
<name>A0A8J6Y258_9BACT</name>
<evidence type="ECO:0000259" key="10">
    <source>
        <dbReference type="Pfam" id="PF01432"/>
    </source>
</evidence>
<dbReference type="SUPFAM" id="SSF55486">
    <property type="entry name" value="Metalloproteases ('zincins'), catalytic domain"/>
    <property type="match status" value="1"/>
</dbReference>
<dbReference type="EMBL" id="JACXWD010000073">
    <property type="protein sequence ID" value="MBD3869295.1"/>
    <property type="molecule type" value="Genomic_DNA"/>
</dbReference>
<keyword evidence="3 9" id="KW-0479">Metal-binding</keyword>
<dbReference type="InterPro" id="IPR045666">
    <property type="entry name" value="OpdA_N"/>
</dbReference>
<accession>A0A8J6Y258</accession>
<dbReference type="Gene3D" id="1.20.1050.40">
    <property type="entry name" value="Endopeptidase. Chain P, domain 1"/>
    <property type="match status" value="1"/>
</dbReference>
<keyword evidence="6 9" id="KW-0482">Metalloprotease</keyword>
<evidence type="ECO:0000313" key="13">
    <source>
        <dbReference type="Proteomes" id="UP000648239"/>
    </source>
</evidence>
<dbReference type="CDD" id="cd06456">
    <property type="entry name" value="M3A_DCP"/>
    <property type="match status" value="1"/>
</dbReference>
<dbReference type="GO" id="GO:0006508">
    <property type="term" value="P:proteolysis"/>
    <property type="evidence" value="ECO:0007669"/>
    <property type="project" value="UniProtKB-KW"/>
</dbReference>
<dbReference type="InterPro" id="IPR024079">
    <property type="entry name" value="MetalloPept_cat_dom_sf"/>
</dbReference>
<keyword evidence="5 9" id="KW-0862">Zinc</keyword>
<dbReference type="Gene3D" id="3.40.390.10">
    <property type="entry name" value="Collagenase (Catalytic Domain)"/>
    <property type="match status" value="1"/>
</dbReference>
<evidence type="ECO:0000256" key="7">
    <source>
        <dbReference type="ARBA" id="ARBA00024603"/>
    </source>
</evidence>
<feature type="domain" description="Oligopeptidase A N-terminal" evidence="11">
    <location>
        <begin position="67"/>
        <end position="181"/>
    </location>
</feature>
<dbReference type="Gene3D" id="1.10.1370.10">
    <property type="entry name" value="Neurolysin, domain 3"/>
    <property type="match status" value="1"/>
</dbReference>
<comment type="similarity">
    <text evidence="1 9">Belongs to the peptidase M3 family.</text>
</comment>
<dbReference type="PROSITE" id="PS51257">
    <property type="entry name" value="PROKAR_LIPOPROTEIN"/>
    <property type="match status" value="1"/>
</dbReference>
<dbReference type="InterPro" id="IPR024077">
    <property type="entry name" value="Neurolysin/TOP_dom2"/>
</dbReference>
<protein>
    <recommendedName>
        <fullName evidence="8">oligopeptidase A</fullName>
        <ecNumber evidence="8">3.4.24.70</ecNumber>
    </recommendedName>
</protein>